<sequence>MIAPPEIARVHQPRVACDGASEIPGGAALGHPRVFLEIDEAGYVDCGYCDRRFVLIGGPADGVDQSTLPDHPAGASI</sequence>
<dbReference type="EMBL" id="SGIS01000005">
    <property type="protein sequence ID" value="RZF65607.1"/>
    <property type="molecule type" value="Genomic_DNA"/>
</dbReference>
<dbReference type="RefSeq" id="WP_130155542.1">
    <property type="nucleotide sequence ID" value="NZ_SGIS01000005.1"/>
</dbReference>
<protein>
    <submittedName>
        <fullName evidence="2">Zinc-finger domain-containing protein</fullName>
    </submittedName>
</protein>
<name>A0A4Q6Y7P3_9SPHN</name>
<dbReference type="AlphaFoldDB" id="A0A4Q6Y7P3"/>
<keyword evidence="3" id="KW-1185">Reference proteome</keyword>
<keyword evidence="2" id="KW-0863">Zinc-finger</keyword>
<feature type="domain" description="Zinc finger CHCC-type" evidence="1">
    <location>
        <begin position="14"/>
        <end position="53"/>
    </location>
</feature>
<organism evidence="2 3">
    <name type="scientific">Sphingomonas populi</name>
    <dbReference type="NCBI Taxonomy" id="2484750"/>
    <lineage>
        <taxon>Bacteria</taxon>
        <taxon>Pseudomonadati</taxon>
        <taxon>Pseudomonadota</taxon>
        <taxon>Alphaproteobacteria</taxon>
        <taxon>Sphingomonadales</taxon>
        <taxon>Sphingomonadaceae</taxon>
        <taxon>Sphingomonas</taxon>
    </lineage>
</organism>
<gene>
    <name evidence="2" type="ORF">EWE75_04735</name>
</gene>
<keyword evidence="2" id="KW-0862">Zinc</keyword>
<evidence type="ECO:0000313" key="2">
    <source>
        <dbReference type="EMBL" id="RZF65607.1"/>
    </source>
</evidence>
<evidence type="ECO:0000313" key="3">
    <source>
        <dbReference type="Proteomes" id="UP000292085"/>
    </source>
</evidence>
<comment type="caution">
    <text evidence="2">The sequence shown here is derived from an EMBL/GenBank/DDBJ whole genome shotgun (WGS) entry which is preliminary data.</text>
</comment>
<proteinExistence type="predicted"/>
<dbReference type="Pfam" id="PF10276">
    <property type="entry name" value="zf-CHCC"/>
    <property type="match status" value="1"/>
</dbReference>
<accession>A0A4Q6Y7P3</accession>
<keyword evidence="2" id="KW-0479">Metal-binding</keyword>
<evidence type="ECO:0000259" key="1">
    <source>
        <dbReference type="Pfam" id="PF10276"/>
    </source>
</evidence>
<dbReference type="InterPro" id="IPR019401">
    <property type="entry name" value="Znf_CHCC"/>
</dbReference>
<dbReference type="OrthoDB" id="7391570at2"/>
<dbReference type="Gene3D" id="2.60.260.40">
    <property type="entry name" value="q5lls5 like domains"/>
    <property type="match status" value="1"/>
</dbReference>
<dbReference type="Proteomes" id="UP000292085">
    <property type="component" value="Unassembled WGS sequence"/>
</dbReference>
<reference evidence="2 3" key="1">
    <citation type="submission" date="2019-02" db="EMBL/GenBank/DDBJ databases">
        <authorList>
            <person name="Li Y."/>
        </authorList>
    </citation>
    <scope>NUCLEOTIDE SEQUENCE [LARGE SCALE GENOMIC DNA]</scope>
    <source>
        <strain evidence="2 3">3-7</strain>
    </source>
</reference>
<dbReference type="GO" id="GO:0008270">
    <property type="term" value="F:zinc ion binding"/>
    <property type="evidence" value="ECO:0007669"/>
    <property type="project" value="UniProtKB-KW"/>
</dbReference>